<dbReference type="PANTHER" id="PTHR11986">
    <property type="entry name" value="AMINOTRANSFERASE CLASS III"/>
    <property type="match status" value="1"/>
</dbReference>
<evidence type="ECO:0000313" key="2">
    <source>
        <dbReference type="EMBL" id="SVE20265.1"/>
    </source>
</evidence>
<comment type="cofactor">
    <cofactor evidence="1">
        <name>pyridoxal 5'-phosphate</name>
        <dbReference type="ChEBI" id="CHEBI:597326"/>
    </cofactor>
</comment>
<accession>A0A383BLM8</accession>
<dbReference type="GO" id="GO:0008483">
    <property type="term" value="F:transaminase activity"/>
    <property type="evidence" value="ECO:0007669"/>
    <property type="project" value="InterPro"/>
</dbReference>
<dbReference type="GO" id="GO:0042802">
    <property type="term" value="F:identical protein binding"/>
    <property type="evidence" value="ECO:0007669"/>
    <property type="project" value="TreeGrafter"/>
</dbReference>
<gene>
    <name evidence="2" type="ORF">METZ01_LOCUS473119</name>
</gene>
<dbReference type="InterPro" id="IPR015424">
    <property type="entry name" value="PyrdxlP-dep_Trfase"/>
</dbReference>
<dbReference type="Pfam" id="PF00202">
    <property type="entry name" value="Aminotran_3"/>
    <property type="match status" value="1"/>
</dbReference>
<dbReference type="GO" id="GO:0030170">
    <property type="term" value="F:pyridoxal phosphate binding"/>
    <property type="evidence" value="ECO:0007669"/>
    <property type="project" value="InterPro"/>
</dbReference>
<name>A0A383BLM8_9ZZZZ</name>
<dbReference type="InterPro" id="IPR015422">
    <property type="entry name" value="PyrdxlP-dep_Trfase_small"/>
</dbReference>
<feature type="non-terminal residue" evidence="2">
    <location>
        <position position="70"/>
    </location>
</feature>
<dbReference type="EMBL" id="UINC01201085">
    <property type="protein sequence ID" value="SVE20265.1"/>
    <property type="molecule type" value="Genomic_DNA"/>
</dbReference>
<dbReference type="InterPro" id="IPR005814">
    <property type="entry name" value="Aminotrans_3"/>
</dbReference>
<dbReference type="AlphaFoldDB" id="A0A383BLM8"/>
<evidence type="ECO:0000256" key="1">
    <source>
        <dbReference type="ARBA" id="ARBA00001933"/>
    </source>
</evidence>
<protein>
    <recommendedName>
        <fullName evidence="3">Aminotransferase class III-fold pyridoxal phosphate-dependent enzyme</fullName>
    </recommendedName>
</protein>
<dbReference type="InterPro" id="IPR050103">
    <property type="entry name" value="Class-III_PLP-dep_AT"/>
</dbReference>
<evidence type="ECO:0008006" key="3">
    <source>
        <dbReference type="Google" id="ProtNLM"/>
    </source>
</evidence>
<dbReference type="Gene3D" id="3.90.1150.10">
    <property type="entry name" value="Aspartate Aminotransferase, domain 1"/>
    <property type="match status" value="1"/>
</dbReference>
<reference evidence="2" key="1">
    <citation type="submission" date="2018-05" db="EMBL/GenBank/DDBJ databases">
        <authorList>
            <person name="Lanie J.A."/>
            <person name="Ng W.-L."/>
            <person name="Kazmierczak K.M."/>
            <person name="Andrzejewski T.M."/>
            <person name="Davidsen T.M."/>
            <person name="Wayne K.J."/>
            <person name="Tettelin H."/>
            <person name="Glass J.I."/>
            <person name="Rusch D."/>
            <person name="Podicherti R."/>
            <person name="Tsui H.-C.T."/>
            <person name="Winkler M.E."/>
        </authorList>
    </citation>
    <scope>NUCLEOTIDE SEQUENCE</scope>
</reference>
<dbReference type="SUPFAM" id="SSF53383">
    <property type="entry name" value="PLP-dependent transferases"/>
    <property type="match status" value="1"/>
</dbReference>
<proteinExistence type="predicted"/>
<organism evidence="2">
    <name type="scientific">marine metagenome</name>
    <dbReference type="NCBI Taxonomy" id="408172"/>
    <lineage>
        <taxon>unclassified sequences</taxon>
        <taxon>metagenomes</taxon>
        <taxon>ecological metagenomes</taxon>
    </lineage>
</organism>
<sequence>MNHPIEIFKKHQAQTFLHPSLLEIDSAKGSYITDVNGKNYLDFVAGVSACTLGHSNPIITKAIKKQLNKY</sequence>